<dbReference type="InterPro" id="IPR008480">
    <property type="entry name" value="DUF761_pln"/>
</dbReference>
<dbReference type="Pfam" id="PF05553">
    <property type="entry name" value="DUF761"/>
    <property type="match status" value="1"/>
</dbReference>
<feature type="transmembrane region" description="Helical" evidence="2">
    <location>
        <begin position="12"/>
        <end position="32"/>
    </location>
</feature>
<keyword evidence="2" id="KW-1133">Transmembrane helix</keyword>
<dbReference type="OrthoDB" id="1933168at2759"/>
<evidence type="ECO:0000256" key="2">
    <source>
        <dbReference type="SAM" id="Phobius"/>
    </source>
</evidence>
<comment type="caution">
    <text evidence="4">The sequence shown here is derived from an EMBL/GenBank/DDBJ whole genome shotgun (WGS) entry which is preliminary data.</text>
</comment>
<keyword evidence="5" id="KW-1185">Reference proteome</keyword>
<keyword evidence="2" id="KW-0812">Transmembrane</keyword>
<dbReference type="Pfam" id="PF14364">
    <property type="entry name" value="DUF4408"/>
    <property type="match status" value="1"/>
</dbReference>
<sequence length="348" mass="39189">MGYTGTTRLVTLSIGVLWTAVMLRFMGPSAYVSLSDWLPKAYVSISSWLTPPYLYLIINCIILSIAASSRFSPPKTVPVKDSIPVPVPGADPVQVPVPVPVLVALQDPATVQAPPAPVQVPTSVPVPEPREDRKPIFEIPDMEDEEEEFVIRGPRWDMEKREDEEMAPVVYTDSLVEPMVRADSMEMPIEYAMLTESAEKPPVSSRFSRKSVRPSPEGKALRVTRSRKGETLESTWRTITEGRQLPLARHLKKSDTWETRAPRNISDDVVPPPGPLMRKAETFHERAGDDSPLASSGEKKIKREPSLGQDELNRRVEAFIKKFNEEMRLQRQESFKHYMDMVNQGVDQ</sequence>
<protein>
    <recommendedName>
        <fullName evidence="3">DUF4408 domain-containing protein</fullName>
    </recommendedName>
</protein>
<organism evidence="4 5">
    <name type="scientific">Rhynchospora breviuscula</name>
    <dbReference type="NCBI Taxonomy" id="2022672"/>
    <lineage>
        <taxon>Eukaryota</taxon>
        <taxon>Viridiplantae</taxon>
        <taxon>Streptophyta</taxon>
        <taxon>Embryophyta</taxon>
        <taxon>Tracheophyta</taxon>
        <taxon>Spermatophyta</taxon>
        <taxon>Magnoliopsida</taxon>
        <taxon>Liliopsida</taxon>
        <taxon>Poales</taxon>
        <taxon>Cyperaceae</taxon>
        <taxon>Cyperoideae</taxon>
        <taxon>Rhynchosporeae</taxon>
        <taxon>Rhynchospora</taxon>
    </lineage>
</organism>
<dbReference type="PANTHER" id="PTHR33098:SF109">
    <property type="entry name" value="OS07G0563400 PROTEIN"/>
    <property type="match status" value="1"/>
</dbReference>
<feature type="region of interest" description="Disordered" evidence="1">
    <location>
        <begin position="250"/>
        <end position="313"/>
    </location>
</feature>
<feature type="transmembrane region" description="Helical" evidence="2">
    <location>
        <begin position="52"/>
        <end position="71"/>
    </location>
</feature>
<name>A0A9Q0HW52_9POAL</name>
<evidence type="ECO:0000256" key="1">
    <source>
        <dbReference type="SAM" id="MobiDB-lite"/>
    </source>
</evidence>
<reference evidence="4" key="1">
    <citation type="journal article" date="2022" name="Cell">
        <title>Repeat-based holocentromeres influence genome architecture and karyotype evolution.</title>
        <authorList>
            <person name="Hofstatter P.G."/>
            <person name="Thangavel G."/>
            <person name="Lux T."/>
            <person name="Neumann P."/>
            <person name="Vondrak T."/>
            <person name="Novak P."/>
            <person name="Zhang M."/>
            <person name="Costa L."/>
            <person name="Castellani M."/>
            <person name="Scott A."/>
            <person name="Toegelov H."/>
            <person name="Fuchs J."/>
            <person name="Mata-Sucre Y."/>
            <person name="Dias Y."/>
            <person name="Vanzela A.L.L."/>
            <person name="Huettel B."/>
            <person name="Almeida C.C.S."/>
            <person name="Simkova H."/>
            <person name="Souza G."/>
            <person name="Pedrosa-Harand A."/>
            <person name="Macas J."/>
            <person name="Mayer K.F.X."/>
            <person name="Houben A."/>
            <person name="Marques A."/>
        </authorList>
    </citation>
    <scope>NUCLEOTIDE SEQUENCE</scope>
    <source>
        <strain evidence="4">RhyBre1mFocal</strain>
    </source>
</reference>
<dbReference type="AlphaFoldDB" id="A0A9Q0HW52"/>
<evidence type="ECO:0000259" key="3">
    <source>
        <dbReference type="Pfam" id="PF14364"/>
    </source>
</evidence>
<evidence type="ECO:0000313" key="4">
    <source>
        <dbReference type="EMBL" id="KAJ1700707.1"/>
    </source>
</evidence>
<accession>A0A9Q0HW52</accession>
<feature type="domain" description="DUF4408" evidence="3">
    <location>
        <begin position="39"/>
        <end position="71"/>
    </location>
</feature>
<dbReference type="PANTHER" id="PTHR33098">
    <property type="entry name" value="COTTON FIBER (DUF761)"/>
    <property type="match status" value="1"/>
</dbReference>
<proteinExistence type="predicted"/>
<dbReference type="InterPro" id="IPR025520">
    <property type="entry name" value="DUF4408"/>
</dbReference>
<feature type="compositionally biased region" description="Basic and acidic residues" evidence="1">
    <location>
        <begin position="278"/>
        <end position="289"/>
    </location>
</feature>
<gene>
    <name evidence="4" type="ORF">LUZ63_000486</name>
</gene>
<dbReference type="Proteomes" id="UP001151287">
    <property type="component" value="Unassembled WGS sequence"/>
</dbReference>
<keyword evidence="2" id="KW-0472">Membrane</keyword>
<evidence type="ECO:0000313" key="5">
    <source>
        <dbReference type="Proteomes" id="UP001151287"/>
    </source>
</evidence>
<feature type="compositionally biased region" description="Basic and acidic residues" evidence="1">
    <location>
        <begin position="297"/>
        <end position="313"/>
    </location>
</feature>
<feature type="region of interest" description="Disordered" evidence="1">
    <location>
        <begin position="198"/>
        <end position="233"/>
    </location>
</feature>
<dbReference type="EMBL" id="JAMQYH010000001">
    <property type="protein sequence ID" value="KAJ1700707.1"/>
    <property type="molecule type" value="Genomic_DNA"/>
</dbReference>